<accession>A0A6V6Z1C8</accession>
<dbReference type="Pfam" id="PF15615">
    <property type="entry name" value="TerB_C"/>
    <property type="match status" value="1"/>
</dbReference>
<proteinExistence type="predicted"/>
<dbReference type="InterPro" id="IPR028932">
    <property type="entry name" value="TerB-C"/>
</dbReference>
<gene>
    <name evidence="2" type="ORF">FLAT13_02783</name>
</gene>
<name>A0A6V6Z1C8_9FLAO</name>
<keyword evidence="3" id="KW-1185">Reference proteome</keyword>
<reference evidence="2 3" key="1">
    <citation type="submission" date="2020-06" db="EMBL/GenBank/DDBJ databases">
        <authorList>
            <person name="Criscuolo A."/>
        </authorList>
    </citation>
    <scope>NUCLEOTIDE SEQUENCE [LARGE SCALE GENOMIC DNA]</scope>
    <source>
        <strain evidence="3">CIP 111411</strain>
    </source>
</reference>
<dbReference type="EMBL" id="CAIJDP010000071">
    <property type="protein sequence ID" value="CAD0005476.1"/>
    <property type="molecule type" value="Genomic_DNA"/>
</dbReference>
<protein>
    <recommendedName>
        <fullName evidence="1">TerB-C domain-containing protein</fullName>
    </recommendedName>
</protein>
<dbReference type="Proteomes" id="UP000530060">
    <property type="component" value="Unassembled WGS sequence"/>
</dbReference>
<evidence type="ECO:0000259" key="1">
    <source>
        <dbReference type="Pfam" id="PF15615"/>
    </source>
</evidence>
<comment type="caution">
    <text evidence="2">The sequence shown here is derived from an EMBL/GenBank/DDBJ whole genome shotgun (WGS) entry which is preliminary data.</text>
</comment>
<evidence type="ECO:0000313" key="2">
    <source>
        <dbReference type="EMBL" id="CAD0005476.1"/>
    </source>
</evidence>
<feature type="domain" description="TerB-C" evidence="1">
    <location>
        <begin position="467"/>
        <end position="618"/>
    </location>
</feature>
<organism evidence="2 3">
    <name type="scientific">Flavobacterium salmonis</name>
    <dbReference type="NCBI Taxonomy" id="2654844"/>
    <lineage>
        <taxon>Bacteria</taxon>
        <taxon>Pseudomonadati</taxon>
        <taxon>Bacteroidota</taxon>
        <taxon>Flavobacteriia</taxon>
        <taxon>Flavobacteriales</taxon>
        <taxon>Flavobacteriaceae</taxon>
        <taxon>Flavobacterium</taxon>
    </lineage>
</organism>
<evidence type="ECO:0000313" key="3">
    <source>
        <dbReference type="Proteomes" id="UP000530060"/>
    </source>
</evidence>
<dbReference type="AlphaFoldDB" id="A0A6V6Z1C8"/>
<sequence length="621" mass="73384">MNSIFRILLTIYYRKVYIYKCNYNSKFFDCLIKSNSLSMDNSIIDITGESYSISNISKTSNVPFWGHQYVYSYSEINSATNQQRVFYKTFKFNFLNGIYTDLDGNDNYAFVLLFDLLKEFDTHKNIARLEKQLNELKINYPKTKTDCVSHFIKKLEQHDLRKDSERIRRQENYYDDYSGYDHLKLGFQFRIKLNLTDEDAVLLNNIWNPANNFFNIEFCAVEIMKFYLSVIKRLDERCKKDSSSLHEELTTVADIIAQKHYNYKPGSNNYKYSIETVINELHSNIFKYCENTVREIFGHKRKLNVDLSYISNAVKEEYNERIIIRLNKILQIYAPTINEPDEKTDYELNIQNTTRWKIKFDELTSNFNQDSDTFINQIINLGNLNRDNPSVENIFYDASKFIAVHNKEAALTLYVYYIHYDLKSVKFDQKPLGVTVQKTLFKNGDQFDDFQTIINEFIQDKDLEKALKAVKNVYTAKRKKIQLDRDAIQQVHEKHSGTVELLNEYLRDEDEQEDLKTELVINSEPENQTVSEYSTIDTSVYNSLLSFTKIQQDVLDSFSKANFSVLQVDFEIFAKSKGMFKNQLIESINEVCYETLDDVLIEEEDDFYIINENYYNRILAK</sequence>